<evidence type="ECO:0000313" key="2">
    <source>
        <dbReference type="Proteomes" id="UP000545490"/>
    </source>
</evidence>
<protein>
    <submittedName>
        <fullName evidence="1">Uncharacterized protein</fullName>
    </submittedName>
</protein>
<gene>
    <name evidence="1" type="ORF">GGQ65_000098</name>
</gene>
<proteinExistence type="predicted"/>
<organism evidence="1 2">
    <name type="scientific">Rhizobium fabae</name>
    <dbReference type="NCBI Taxonomy" id="573179"/>
    <lineage>
        <taxon>Bacteria</taxon>
        <taxon>Pseudomonadati</taxon>
        <taxon>Pseudomonadota</taxon>
        <taxon>Alphaproteobacteria</taxon>
        <taxon>Hyphomicrobiales</taxon>
        <taxon>Rhizobiaceae</taxon>
        <taxon>Rhizobium/Agrobacterium group</taxon>
        <taxon>Rhizobium</taxon>
    </lineage>
</organism>
<accession>A0A7W6FGA1</accession>
<evidence type="ECO:0000313" key="1">
    <source>
        <dbReference type="EMBL" id="MBB3912843.1"/>
    </source>
</evidence>
<name>A0A7W6FGA1_9HYPH</name>
<comment type="caution">
    <text evidence="1">The sequence shown here is derived from an EMBL/GenBank/DDBJ whole genome shotgun (WGS) entry which is preliminary data.</text>
</comment>
<reference evidence="1 2" key="1">
    <citation type="submission" date="2020-08" db="EMBL/GenBank/DDBJ databases">
        <title>Genomic Encyclopedia of Type Strains, Phase IV (KMG-IV): sequencing the most valuable type-strain genomes for metagenomic binning, comparative biology and taxonomic classification.</title>
        <authorList>
            <person name="Goeker M."/>
        </authorList>
    </citation>
    <scope>NUCLEOTIDE SEQUENCE [LARGE SCALE GENOMIC DNA]</scope>
    <source>
        <strain evidence="1 2">DSM 19331</strain>
    </source>
</reference>
<sequence length="33" mass="3570">MSMKSAPSFRNDRTCLQAAIVRAFGGRGLCVLL</sequence>
<dbReference type="EMBL" id="JACIDG010000001">
    <property type="protein sequence ID" value="MBB3912843.1"/>
    <property type="molecule type" value="Genomic_DNA"/>
</dbReference>
<dbReference type="Proteomes" id="UP000545490">
    <property type="component" value="Unassembled WGS sequence"/>
</dbReference>
<dbReference type="AlphaFoldDB" id="A0A7W6FGA1"/>